<comment type="caution">
    <text evidence="2">The sequence shown here is derived from an EMBL/GenBank/DDBJ whole genome shotgun (WGS) entry which is preliminary data.</text>
</comment>
<dbReference type="Gene3D" id="3.90.70.80">
    <property type="match status" value="1"/>
</dbReference>
<dbReference type="InterPro" id="IPR038765">
    <property type="entry name" value="Papain-like_cys_pep_sf"/>
</dbReference>
<sequence length="315" mass="35287">MRVHAEYFKLFLDVGPTRRAPRRKAATSANQSVVGPTEDAIDKAFAQHLKRMSQSGVYGDNMEISAFARDYSCDVKIYQRDFAYVVTGGDPGLRKIMHIAYHTWEHYSSVRNRDGPHTGLPSVMPTPLTEEASKMQEQRLASTPYVLPWMEGVVASSLPYLADMVKIQQTLEECKGNVDEAVSRLLDVEEELLGKVAETGFVSRAPSPTVTSRRVEIETEVREDKTTARQTRALARSKAKEVKLKNAGSDNGSEKSEESRKQPAQRPKRETAREKKAKQKEAAKARKRDKNAGKKDEESENDAAIITSGIRELYI</sequence>
<name>A0ABR3GFQ9_9PEZI</name>
<protein>
    <submittedName>
        <fullName evidence="2">Uncharacterized protein</fullName>
    </submittedName>
</protein>
<dbReference type="Proteomes" id="UP001447188">
    <property type="component" value="Unassembled WGS sequence"/>
</dbReference>
<organism evidence="2 3">
    <name type="scientific">Discina gigas</name>
    <dbReference type="NCBI Taxonomy" id="1032678"/>
    <lineage>
        <taxon>Eukaryota</taxon>
        <taxon>Fungi</taxon>
        <taxon>Dikarya</taxon>
        <taxon>Ascomycota</taxon>
        <taxon>Pezizomycotina</taxon>
        <taxon>Pezizomycetes</taxon>
        <taxon>Pezizales</taxon>
        <taxon>Discinaceae</taxon>
        <taxon>Discina</taxon>
    </lineage>
</organism>
<evidence type="ECO:0000313" key="2">
    <source>
        <dbReference type="EMBL" id="KAL0634376.1"/>
    </source>
</evidence>
<feature type="compositionally biased region" description="Basic and acidic residues" evidence="1">
    <location>
        <begin position="252"/>
        <end position="297"/>
    </location>
</feature>
<reference evidence="2 3" key="1">
    <citation type="submission" date="2024-02" db="EMBL/GenBank/DDBJ databases">
        <title>Discinaceae phylogenomics.</title>
        <authorList>
            <person name="Dirks A.C."/>
            <person name="James T.Y."/>
        </authorList>
    </citation>
    <scope>NUCLEOTIDE SEQUENCE [LARGE SCALE GENOMIC DNA]</scope>
    <source>
        <strain evidence="2 3">ACD0624</strain>
    </source>
</reference>
<proteinExistence type="predicted"/>
<accession>A0ABR3GFQ9</accession>
<evidence type="ECO:0000256" key="1">
    <source>
        <dbReference type="SAM" id="MobiDB-lite"/>
    </source>
</evidence>
<gene>
    <name evidence="2" type="ORF">Q9L58_006697</name>
</gene>
<feature type="compositionally biased region" description="Basic and acidic residues" evidence="1">
    <location>
        <begin position="213"/>
        <end position="227"/>
    </location>
</feature>
<keyword evidence="3" id="KW-1185">Reference proteome</keyword>
<dbReference type="CDD" id="cd22756">
    <property type="entry name" value="OTU_OTUD3-like"/>
    <property type="match status" value="1"/>
</dbReference>
<feature type="region of interest" description="Disordered" evidence="1">
    <location>
        <begin position="205"/>
        <end position="315"/>
    </location>
</feature>
<dbReference type="EMBL" id="JBBBZM010000096">
    <property type="protein sequence ID" value="KAL0634376.1"/>
    <property type="molecule type" value="Genomic_DNA"/>
</dbReference>
<dbReference type="SUPFAM" id="SSF54001">
    <property type="entry name" value="Cysteine proteinases"/>
    <property type="match status" value="1"/>
</dbReference>
<evidence type="ECO:0000313" key="3">
    <source>
        <dbReference type="Proteomes" id="UP001447188"/>
    </source>
</evidence>